<protein>
    <recommendedName>
        <fullName evidence="3">AVL9/DENND6 domain-containing protein</fullName>
    </recommendedName>
</protein>
<proteinExistence type="predicted"/>
<evidence type="ECO:0000313" key="1">
    <source>
        <dbReference type="EMBL" id="KAK8858304.1"/>
    </source>
</evidence>
<reference evidence="1 2" key="1">
    <citation type="submission" date="2024-04" db="EMBL/GenBank/DDBJ databases">
        <title>Tritrichomonas musculus Genome.</title>
        <authorList>
            <person name="Alves-Ferreira E."/>
            <person name="Grigg M."/>
            <person name="Lorenzi H."/>
            <person name="Galac M."/>
        </authorList>
    </citation>
    <scope>NUCLEOTIDE SEQUENCE [LARGE SCALE GENOMIC DNA]</scope>
    <source>
        <strain evidence="1 2">EAF2021</strain>
    </source>
</reference>
<evidence type="ECO:0008006" key="3">
    <source>
        <dbReference type="Google" id="ProtNLM"/>
    </source>
</evidence>
<gene>
    <name evidence="1" type="ORF">M9Y10_013406</name>
</gene>
<keyword evidence="2" id="KW-1185">Reference proteome</keyword>
<dbReference type="Proteomes" id="UP001470230">
    <property type="component" value="Unassembled WGS sequence"/>
</dbReference>
<name>A0ABR2I6Y9_9EUKA</name>
<dbReference type="EMBL" id="JAPFFF010000019">
    <property type="protein sequence ID" value="KAK8858304.1"/>
    <property type="molecule type" value="Genomic_DNA"/>
</dbReference>
<sequence length="385" mass="43804">MSNKASNTLTEAILQNNSGNQSTSIIARGSPSYILYSIFDFEHGPTQIYTNAPSNIIDENFSMYLFPAKWAENAVFAFEHKGIYVLAIGVISPNITHSRGTIHTTLAIVSESIAFGKKQYDFLLESSQALHNIKFNQNKSSEQHIFLRSFDFAAFFYPIYQKYDLSTPFDVLHPLYPFIKNNNVSNFFADHPESLLTIWRFRMCKMKIVFAASQLLTVATDIAYFISAMCLPLCKVDNGECAFHIDMADNEKYIGSNSNNSRSDRRPWLVCSVTHKIMQENIQGDLTIDNGFLMLRSNKDYHWLTKGHGPIIHELSNIMKNVRSDEALLRRFIDLTCNVMELSNKNTIVDESMMRSIGLDKKNANFLSYFFSTNHCNAEVGKSCC</sequence>
<accession>A0ABR2I6Y9</accession>
<comment type="caution">
    <text evidence="1">The sequence shown here is derived from an EMBL/GenBank/DDBJ whole genome shotgun (WGS) entry which is preliminary data.</text>
</comment>
<organism evidence="1 2">
    <name type="scientific">Tritrichomonas musculus</name>
    <dbReference type="NCBI Taxonomy" id="1915356"/>
    <lineage>
        <taxon>Eukaryota</taxon>
        <taxon>Metamonada</taxon>
        <taxon>Parabasalia</taxon>
        <taxon>Tritrichomonadida</taxon>
        <taxon>Tritrichomonadidae</taxon>
        <taxon>Tritrichomonas</taxon>
    </lineage>
</organism>
<evidence type="ECO:0000313" key="2">
    <source>
        <dbReference type="Proteomes" id="UP001470230"/>
    </source>
</evidence>